<dbReference type="GeneID" id="63786347"/>
<evidence type="ECO:0000313" key="2">
    <source>
        <dbReference type="EMBL" id="ORY79519.1"/>
    </source>
</evidence>
<keyword evidence="3" id="KW-1185">Reference proteome</keyword>
<dbReference type="RefSeq" id="XP_040723890.1">
    <property type="nucleotide sequence ID" value="XM_040869748.1"/>
</dbReference>
<evidence type="ECO:0000256" key="1">
    <source>
        <dbReference type="SAM" id="Phobius"/>
    </source>
</evidence>
<accession>A0A1Y2F6N9</accession>
<feature type="transmembrane region" description="Helical" evidence="1">
    <location>
        <begin position="45"/>
        <end position="63"/>
    </location>
</feature>
<sequence length="64" mass="6708">MTRNLEPLVALSPVATSWFAFAATAPGFAATKLLALMLFDASWAALEARLILPLFVAVVAAFAA</sequence>
<keyword evidence="1" id="KW-0812">Transmembrane</keyword>
<comment type="caution">
    <text evidence="2">The sequence shown here is derived from an EMBL/GenBank/DDBJ whole genome shotgun (WGS) entry which is preliminary data.</text>
</comment>
<organism evidence="2 3">
    <name type="scientific">Protomyces lactucae-debilis</name>
    <dbReference type="NCBI Taxonomy" id="2754530"/>
    <lineage>
        <taxon>Eukaryota</taxon>
        <taxon>Fungi</taxon>
        <taxon>Dikarya</taxon>
        <taxon>Ascomycota</taxon>
        <taxon>Taphrinomycotina</taxon>
        <taxon>Taphrinomycetes</taxon>
        <taxon>Taphrinales</taxon>
        <taxon>Protomycetaceae</taxon>
        <taxon>Protomyces</taxon>
    </lineage>
</organism>
<gene>
    <name evidence="2" type="ORF">BCR37DRAFT_381712</name>
</gene>
<keyword evidence="1" id="KW-1133">Transmembrane helix</keyword>
<dbReference type="EMBL" id="MCFI01000015">
    <property type="protein sequence ID" value="ORY79519.1"/>
    <property type="molecule type" value="Genomic_DNA"/>
</dbReference>
<dbReference type="Proteomes" id="UP000193685">
    <property type="component" value="Unassembled WGS sequence"/>
</dbReference>
<dbReference type="AlphaFoldDB" id="A0A1Y2F6N9"/>
<keyword evidence="1" id="KW-0472">Membrane</keyword>
<protein>
    <submittedName>
        <fullName evidence="2">Uncharacterized protein</fullName>
    </submittedName>
</protein>
<proteinExistence type="predicted"/>
<evidence type="ECO:0000313" key="3">
    <source>
        <dbReference type="Proteomes" id="UP000193685"/>
    </source>
</evidence>
<reference evidence="2 3" key="1">
    <citation type="submission" date="2016-07" db="EMBL/GenBank/DDBJ databases">
        <title>Pervasive Adenine N6-methylation of Active Genes in Fungi.</title>
        <authorList>
            <consortium name="DOE Joint Genome Institute"/>
            <person name="Mondo S.J."/>
            <person name="Dannebaum R.O."/>
            <person name="Kuo R.C."/>
            <person name="Labutti K."/>
            <person name="Haridas S."/>
            <person name="Kuo A."/>
            <person name="Salamov A."/>
            <person name="Ahrendt S.R."/>
            <person name="Lipzen A."/>
            <person name="Sullivan W."/>
            <person name="Andreopoulos W.B."/>
            <person name="Clum A."/>
            <person name="Lindquist E."/>
            <person name="Daum C."/>
            <person name="Ramamoorthy G.K."/>
            <person name="Gryganskyi A."/>
            <person name="Culley D."/>
            <person name="Magnuson J.K."/>
            <person name="James T.Y."/>
            <person name="O'Malley M.A."/>
            <person name="Stajich J.E."/>
            <person name="Spatafora J.W."/>
            <person name="Visel A."/>
            <person name="Grigoriev I.V."/>
        </authorList>
    </citation>
    <scope>NUCLEOTIDE SEQUENCE [LARGE SCALE GENOMIC DNA]</scope>
    <source>
        <strain evidence="2 3">12-1054</strain>
    </source>
</reference>
<name>A0A1Y2F6N9_PROLT</name>